<dbReference type="Pfam" id="PF01243">
    <property type="entry name" value="PNPOx_N"/>
    <property type="match status" value="1"/>
</dbReference>
<dbReference type="VEuPathDB" id="VectorBase:RPRC015471"/>
<evidence type="ECO:0000256" key="2">
    <source>
        <dbReference type="ARBA" id="ARBA00003691"/>
    </source>
</evidence>
<dbReference type="Proteomes" id="UP000015103">
    <property type="component" value="Unassembled WGS sequence"/>
</dbReference>
<dbReference type="EnsemblMetazoa" id="RPRC015471-RA">
    <property type="protein sequence ID" value="RPRC015471-PA"/>
    <property type="gene ID" value="RPRC015471"/>
</dbReference>
<feature type="domain" description="Pyridoxamine 5'-phosphate oxidase N-terminal" evidence="10">
    <location>
        <begin position="36"/>
        <end position="156"/>
    </location>
</feature>
<dbReference type="PANTHER" id="PTHR10851:SF0">
    <property type="entry name" value="PYRIDOXINE-5'-PHOSPHATE OXIDASE"/>
    <property type="match status" value="1"/>
</dbReference>
<dbReference type="Gene3D" id="2.30.110.10">
    <property type="entry name" value="Electron Transport, Fmn-binding Protein, Chain A"/>
    <property type="match status" value="1"/>
</dbReference>
<evidence type="ECO:0000256" key="6">
    <source>
        <dbReference type="ARBA" id="ARBA00012801"/>
    </source>
</evidence>
<dbReference type="InParanoid" id="T1IGQ2"/>
<comment type="cofactor">
    <cofactor evidence="1">
        <name>FMN</name>
        <dbReference type="ChEBI" id="CHEBI:58210"/>
    </cofactor>
</comment>
<evidence type="ECO:0000259" key="10">
    <source>
        <dbReference type="Pfam" id="PF01243"/>
    </source>
</evidence>
<dbReference type="GO" id="GO:0008615">
    <property type="term" value="P:pyridoxine biosynthetic process"/>
    <property type="evidence" value="ECO:0007669"/>
    <property type="project" value="InterPro"/>
</dbReference>
<evidence type="ECO:0000313" key="12">
    <source>
        <dbReference type="Proteomes" id="UP000015103"/>
    </source>
</evidence>
<evidence type="ECO:0000256" key="5">
    <source>
        <dbReference type="ARBA" id="ARBA00007301"/>
    </source>
</evidence>
<dbReference type="STRING" id="13249.T1IGQ2"/>
<dbReference type="InterPro" id="IPR012349">
    <property type="entry name" value="Split_barrel_FMN-bd"/>
</dbReference>
<dbReference type="SUPFAM" id="SSF50475">
    <property type="entry name" value="FMN-binding split barrel"/>
    <property type="match status" value="1"/>
</dbReference>
<comment type="function">
    <text evidence="2">Catalyzes the oxidation of either pyridoxine 5'-phosphate (PNP) or pyridoxamine 5'-phosphate (PMP) into pyridoxal 5'-phosphate (PLP).</text>
</comment>
<comment type="similarity">
    <text evidence="5">Belongs to the pyridoxamine 5'-phosphate oxidase family.</text>
</comment>
<name>T1IGQ2_RHOPR</name>
<dbReference type="NCBIfam" id="NF004231">
    <property type="entry name" value="PRK05679.1"/>
    <property type="match status" value="1"/>
</dbReference>
<dbReference type="InterPro" id="IPR011576">
    <property type="entry name" value="Pyridox_Oxase_N"/>
</dbReference>
<evidence type="ECO:0000256" key="3">
    <source>
        <dbReference type="ARBA" id="ARBA00004738"/>
    </source>
</evidence>
<comment type="pathway">
    <text evidence="3">Cofactor metabolism; pyridoxal 5'-phosphate salvage; pyridoxal 5'-phosphate from pyridoxamine 5'-phosphate: step 1/1.</text>
</comment>
<proteinExistence type="inferred from homology"/>
<accession>T1IGQ2</accession>
<sequence length="158" mass="18168">MRAKYRESHEAFTENQLVSRDDPFMQFKAWFDEAKCTKEIIEPTAVCLATASKNGVPSARMVLMKGYGPEGFQFFTHYSSRKGRELEENSKAALLFYWDILHKQIRIEGEVSKLPFDEAEKYFKSRPVPSQIGSAASNQSCVIPNRDHLLDKARELEK</sequence>
<comment type="pathway">
    <text evidence="4">Cofactor metabolism; pyridoxal 5'-phosphate salvage; pyridoxal 5'-phosphate from pyridoxine 5'-phosphate: step 1/1.</text>
</comment>
<keyword evidence="8" id="KW-0288">FMN</keyword>
<dbReference type="InterPro" id="IPR000659">
    <property type="entry name" value="Pyridox_Oxase"/>
</dbReference>
<evidence type="ECO:0000313" key="11">
    <source>
        <dbReference type="EnsemblMetazoa" id="RPRC015471-PA"/>
    </source>
</evidence>
<evidence type="ECO:0000256" key="1">
    <source>
        <dbReference type="ARBA" id="ARBA00001917"/>
    </source>
</evidence>
<dbReference type="eggNOG" id="KOG2586">
    <property type="taxonomic scope" value="Eukaryota"/>
</dbReference>
<protein>
    <recommendedName>
        <fullName evidence="6">pyridoxal 5'-phosphate synthase</fullName>
        <ecNumber evidence="6">1.4.3.5</ecNumber>
    </recommendedName>
</protein>
<keyword evidence="7" id="KW-0285">Flavoprotein</keyword>
<reference evidence="11" key="1">
    <citation type="submission" date="2015-05" db="UniProtKB">
        <authorList>
            <consortium name="EnsemblMetazoa"/>
        </authorList>
    </citation>
    <scope>IDENTIFICATION</scope>
</reference>
<evidence type="ECO:0000256" key="8">
    <source>
        <dbReference type="ARBA" id="ARBA00022643"/>
    </source>
</evidence>
<dbReference type="EMBL" id="ACPB03021401">
    <property type="status" value="NOT_ANNOTATED_CDS"/>
    <property type="molecule type" value="Genomic_DNA"/>
</dbReference>
<keyword evidence="9" id="KW-0560">Oxidoreductase</keyword>
<evidence type="ECO:0000256" key="9">
    <source>
        <dbReference type="ARBA" id="ARBA00023002"/>
    </source>
</evidence>
<dbReference type="GO" id="GO:0004733">
    <property type="term" value="F:pyridoxamine phosphate oxidase activity"/>
    <property type="evidence" value="ECO:0007669"/>
    <property type="project" value="UniProtKB-EC"/>
</dbReference>
<organism evidence="11 12">
    <name type="scientific">Rhodnius prolixus</name>
    <name type="common">Triatomid bug</name>
    <dbReference type="NCBI Taxonomy" id="13249"/>
    <lineage>
        <taxon>Eukaryota</taxon>
        <taxon>Metazoa</taxon>
        <taxon>Ecdysozoa</taxon>
        <taxon>Arthropoda</taxon>
        <taxon>Hexapoda</taxon>
        <taxon>Insecta</taxon>
        <taxon>Pterygota</taxon>
        <taxon>Neoptera</taxon>
        <taxon>Paraneoptera</taxon>
        <taxon>Hemiptera</taxon>
        <taxon>Heteroptera</taxon>
        <taxon>Panheteroptera</taxon>
        <taxon>Cimicomorpha</taxon>
        <taxon>Reduviidae</taxon>
        <taxon>Triatominae</taxon>
        <taxon>Rhodnius</taxon>
    </lineage>
</organism>
<dbReference type="EC" id="1.4.3.5" evidence="6"/>
<dbReference type="FunCoup" id="T1IGQ2">
    <property type="interactions" value="868"/>
</dbReference>
<dbReference type="PANTHER" id="PTHR10851">
    <property type="entry name" value="PYRIDOXINE-5-PHOSPHATE OXIDASE"/>
    <property type="match status" value="1"/>
</dbReference>
<dbReference type="OMA" id="RESHEAF"/>
<dbReference type="HOGENOM" id="CLU_032263_2_1_1"/>
<evidence type="ECO:0000256" key="4">
    <source>
        <dbReference type="ARBA" id="ARBA00005037"/>
    </source>
</evidence>
<dbReference type="GO" id="GO:0010181">
    <property type="term" value="F:FMN binding"/>
    <property type="evidence" value="ECO:0007669"/>
    <property type="project" value="InterPro"/>
</dbReference>
<evidence type="ECO:0000256" key="7">
    <source>
        <dbReference type="ARBA" id="ARBA00022630"/>
    </source>
</evidence>
<dbReference type="AlphaFoldDB" id="T1IGQ2"/>
<dbReference type="UniPathway" id="UPA01068">
    <property type="reaction ID" value="UER00304"/>
</dbReference>
<keyword evidence="12" id="KW-1185">Reference proteome</keyword>